<keyword evidence="4" id="KW-0732">Signal</keyword>
<organism evidence="16 17">
    <name type="scientific">Streptomyces griseoaurantiacus</name>
    <dbReference type="NCBI Taxonomy" id="68213"/>
    <lineage>
        <taxon>Bacteria</taxon>
        <taxon>Bacillati</taxon>
        <taxon>Actinomycetota</taxon>
        <taxon>Actinomycetes</taxon>
        <taxon>Kitasatosporales</taxon>
        <taxon>Streptomycetaceae</taxon>
        <taxon>Streptomyces</taxon>
        <taxon>Streptomyces aurantiacus group</taxon>
    </lineage>
</organism>
<comment type="pathway">
    <text evidence="1 13">Cell wall biogenesis; peptidoglycan biosynthesis.</text>
</comment>
<dbReference type="PROSITE" id="PS52029">
    <property type="entry name" value="LD_TPASE"/>
    <property type="match status" value="1"/>
</dbReference>
<dbReference type="FunFam" id="2.40.440.10:FF:000005">
    <property type="entry name" value="L,D-transpeptidase 2"/>
    <property type="match status" value="1"/>
</dbReference>
<dbReference type="UniPathway" id="UPA00219"/>
<evidence type="ECO:0000256" key="14">
    <source>
        <dbReference type="SAM" id="MobiDB-lite"/>
    </source>
</evidence>
<evidence type="ECO:0000313" key="16">
    <source>
        <dbReference type="EMBL" id="SDF68213.1"/>
    </source>
</evidence>
<evidence type="ECO:0000256" key="9">
    <source>
        <dbReference type="ARBA" id="ARBA00023288"/>
    </source>
</evidence>
<dbReference type="GO" id="GO:0005576">
    <property type="term" value="C:extracellular region"/>
    <property type="evidence" value="ECO:0007669"/>
    <property type="project" value="TreeGrafter"/>
</dbReference>
<accession>A0A1G7N2D0</accession>
<dbReference type="GO" id="GO:0071555">
    <property type="term" value="P:cell wall organization"/>
    <property type="evidence" value="ECO:0007669"/>
    <property type="project" value="UniProtKB-UniRule"/>
</dbReference>
<dbReference type="GO" id="GO:0018104">
    <property type="term" value="P:peptidoglycan-protein cross-linking"/>
    <property type="evidence" value="ECO:0007669"/>
    <property type="project" value="TreeGrafter"/>
</dbReference>
<dbReference type="PANTHER" id="PTHR30582">
    <property type="entry name" value="L,D-TRANSPEPTIDASE"/>
    <property type="match status" value="1"/>
</dbReference>
<evidence type="ECO:0000313" key="17">
    <source>
        <dbReference type="Proteomes" id="UP000198614"/>
    </source>
</evidence>
<dbReference type="GO" id="GO:0071972">
    <property type="term" value="F:peptidoglycan L,D-transpeptidase activity"/>
    <property type="evidence" value="ECO:0007669"/>
    <property type="project" value="TreeGrafter"/>
</dbReference>
<evidence type="ECO:0000256" key="12">
    <source>
        <dbReference type="ARBA" id="ARBA00060592"/>
    </source>
</evidence>
<evidence type="ECO:0000256" key="3">
    <source>
        <dbReference type="ARBA" id="ARBA00022679"/>
    </source>
</evidence>
<evidence type="ECO:0000256" key="13">
    <source>
        <dbReference type="PROSITE-ProRule" id="PRU01373"/>
    </source>
</evidence>
<keyword evidence="5 13" id="KW-0133">Cell shape</keyword>
<keyword evidence="10" id="KW-0012">Acyltransferase</keyword>
<reference evidence="16 17" key="1">
    <citation type="submission" date="2016-10" db="EMBL/GenBank/DDBJ databases">
        <authorList>
            <person name="de Groot N.N."/>
        </authorList>
    </citation>
    <scope>NUCLEOTIDE SEQUENCE [LARGE SCALE GENOMIC DNA]</scope>
    <source>
        <strain evidence="16 17">CGMCC 4.1859</strain>
    </source>
</reference>
<dbReference type="PANTHER" id="PTHR30582:SF2">
    <property type="entry name" value="L,D-TRANSPEPTIDASE YCIB-RELATED"/>
    <property type="match status" value="1"/>
</dbReference>
<evidence type="ECO:0000259" key="15">
    <source>
        <dbReference type="PROSITE" id="PS52029"/>
    </source>
</evidence>
<dbReference type="Gene3D" id="2.60.40.3710">
    <property type="match status" value="1"/>
</dbReference>
<name>A0A1G7N2D0_9ACTN</name>
<keyword evidence="2" id="KW-1003">Cell membrane</keyword>
<feature type="compositionally biased region" description="Acidic residues" evidence="14">
    <location>
        <begin position="44"/>
        <end position="65"/>
    </location>
</feature>
<dbReference type="Proteomes" id="UP000198614">
    <property type="component" value="Unassembled WGS sequence"/>
</dbReference>
<keyword evidence="6 13" id="KW-0573">Peptidoglycan synthesis</keyword>
<gene>
    <name evidence="16" type="ORF">SAMN05216260_1105</name>
</gene>
<proteinExistence type="predicted"/>
<dbReference type="GO" id="GO:0016746">
    <property type="term" value="F:acyltransferase activity"/>
    <property type="evidence" value="ECO:0007669"/>
    <property type="project" value="UniProtKB-KW"/>
</dbReference>
<protein>
    <submittedName>
        <fullName evidence="16">Lipoprotein-anchoring transpeptidase ErfK/SrfK</fullName>
    </submittedName>
</protein>
<dbReference type="InterPro" id="IPR050979">
    <property type="entry name" value="LD-transpeptidase"/>
</dbReference>
<evidence type="ECO:0000256" key="1">
    <source>
        <dbReference type="ARBA" id="ARBA00004752"/>
    </source>
</evidence>
<evidence type="ECO:0000256" key="5">
    <source>
        <dbReference type="ARBA" id="ARBA00022960"/>
    </source>
</evidence>
<dbReference type="InterPro" id="IPR005490">
    <property type="entry name" value="LD_TPept_cat_dom"/>
</dbReference>
<dbReference type="CDD" id="cd16913">
    <property type="entry name" value="YkuD_like"/>
    <property type="match status" value="1"/>
</dbReference>
<dbReference type="Gene3D" id="2.40.440.10">
    <property type="entry name" value="L,D-transpeptidase catalytic domain-like"/>
    <property type="match status" value="1"/>
</dbReference>
<evidence type="ECO:0000256" key="4">
    <source>
        <dbReference type="ARBA" id="ARBA00022729"/>
    </source>
</evidence>
<comment type="pathway">
    <text evidence="12">Glycan biosynthesis.</text>
</comment>
<evidence type="ECO:0000256" key="7">
    <source>
        <dbReference type="ARBA" id="ARBA00023136"/>
    </source>
</evidence>
<dbReference type="InterPro" id="IPR041280">
    <property type="entry name" value="Big_10"/>
</dbReference>
<dbReference type="SUPFAM" id="SSF141523">
    <property type="entry name" value="L,D-transpeptidase catalytic domain-like"/>
    <property type="match status" value="1"/>
</dbReference>
<evidence type="ECO:0000256" key="2">
    <source>
        <dbReference type="ARBA" id="ARBA00022475"/>
    </source>
</evidence>
<evidence type="ECO:0000256" key="10">
    <source>
        <dbReference type="ARBA" id="ARBA00023315"/>
    </source>
</evidence>
<keyword evidence="3" id="KW-0808">Transferase</keyword>
<dbReference type="Pfam" id="PF03734">
    <property type="entry name" value="YkuD"/>
    <property type="match status" value="1"/>
</dbReference>
<dbReference type="GO" id="GO:0008360">
    <property type="term" value="P:regulation of cell shape"/>
    <property type="evidence" value="ECO:0007669"/>
    <property type="project" value="UniProtKB-UniRule"/>
</dbReference>
<dbReference type="EMBL" id="FNAX01000010">
    <property type="protein sequence ID" value="SDF68213.1"/>
    <property type="molecule type" value="Genomic_DNA"/>
</dbReference>
<keyword evidence="8" id="KW-0564">Palmitate</keyword>
<evidence type="ECO:0000256" key="8">
    <source>
        <dbReference type="ARBA" id="ARBA00023139"/>
    </source>
</evidence>
<sequence>MVRGDIVPVLSRDGVGAVRAGTQVGGPCSCFTYRSGQTHRTDDADADDTDDSDSDSDTDDTDDWENLVTTPDMTARRRVLGAAAALVVGALTLTACGGDASADNGKGGKKSDTKASAARITISAEDGSDNASINATGVKVRGGKLTEVKMTVAGSDKPVEGSVSADGATWKPKEQLERGTKYRISALAKDTDGRPAAANSVFTTVSPAHSFIGTYTPDGGSTVGVGMPVSFTFNKAISDKKAVQSHITVTSSSGQKVAGHWFGTQRLDFRPEKYWDANSKVTMKIDLDGVKGADNAYGVQKKTVTFTVGRSQVSTVDAASQTMTVVRDGRTVKTVPISAGSPQNTTYNGQMVISEKFQQTRMNGSTVGFGGEYDIPDVPHAMRLTSSGTFIHGNYWYNQGNPPFGREGTSHGCVGMADVRGAQGDTVAKWFYDSSLIGDVVIVKNSHDKVVSPDNGLNGWNMPWSQWTAGSAV</sequence>
<dbReference type="FunFam" id="2.60.40.3780:FF:000001">
    <property type="entry name" value="L,D-transpeptidase 2"/>
    <property type="match status" value="1"/>
</dbReference>
<evidence type="ECO:0000256" key="11">
    <source>
        <dbReference type="ARBA" id="ARBA00023316"/>
    </source>
</evidence>
<feature type="active site" description="Nucleophile" evidence="13">
    <location>
        <position position="413"/>
    </location>
</feature>
<evidence type="ECO:0000256" key="6">
    <source>
        <dbReference type="ARBA" id="ARBA00022984"/>
    </source>
</evidence>
<dbReference type="CDD" id="cd13432">
    <property type="entry name" value="LDT_IgD_like_2"/>
    <property type="match status" value="1"/>
</dbReference>
<dbReference type="AlphaFoldDB" id="A0A1G7N2D0"/>
<dbReference type="Gene3D" id="2.60.40.3780">
    <property type="match status" value="1"/>
</dbReference>
<keyword evidence="7" id="KW-0472">Membrane</keyword>
<feature type="active site" description="Proton donor/acceptor" evidence="13">
    <location>
        <position position="392"/>
    </location>
</feature>
<dbReference type="InterPro" id="IPR038063">
    <property type="entry name" value="Transpep_catalytic_dom"/>
</dbReference>
<feature type="region of interest" description="Disordered" evidence="14">
    <location>
        <begin position="33"/>
        <end position="66"/>
    </location>
</feature>
<keyword evidence="11 13" id="KW-0961">Cell wall biogenesis/degradation</keyword>
<dbReference type="Pfam" id="PF17964">
    <property type="entry name" value="Big_10"/>
    <property type="match status" value="1"/>
</dbReference>
<keyword evidence="9 16" id="KW-0449">Lipoprotein</keyword>
<feature type="domain" description="L,D-TPase catalytic" evidence="15">
    <location>
        <begin position="312"/>
        <end position="444"/>
    </location>
</feature>